<keyword evidence="11 14" id="KW-0472">Membrane</keyword>
<dbReference type="SUPFAM" id="SSF55781">
    <property type="entry name" value="GAF domain-like"/>
    <property type="match status" value="1"/>
</dbReference>
<evidence type="ECO:0000256" key="11">
    <source>
        <dbReference type="ARBA" id="ARBA00023136"/>
    </source>
</evidence>
<dbReference type="SMART" id="SM00387">
    <property type="entry name" value="HATPase_c"/>
    <property type="match status" value="1"/>
</dbReference>
<dbReference type="GO" id="GO:0000155">
    <property type="term" value="F:phosphorelay sensor kinase activity"/>
    <property type="evidence" value="ECO:0007669"/>
    <property type="project" value="InterPro"/>
</dbReference>
<dbReference type="Gene3D" id="3.30.565.10">
    <property type="entry name" value="Histidine kinase-like ATPase, C-terminal domain"/>
    <property type="match status" value="1"/>
</dbReference>
<dbReference type="CDD" id="cd06225">
    <property type="entry name" value="HAMP"/>
    <property type="match status" value="1"/>
</dbReference>
<accession>A0A3D9HTU1</accession>
<evidence type="ECO:0000256" key="14">
    <source>
        <dbReference type="SAM" id="Phobius"/>
    </source>
</evidence>
<evidence type="ECO:0000256" key="8">
    <source>
        <dbReference type="ARBA" id="ARBA00022777"/>
    </source>
</evidence>
<evidence type="ECO:0000256" key="10">
    <source>
        <dbReference type="ARBA" id="ARBA00023012"/>
    </source>
</evidence>
<feature type="domain" description="Response regulatory" evidence="16">
    <location>
        <begin position="842"/>
        <end position="956"/>
    </location>
</feature>
<dbReference type="FunFam" id="3.30.565.10:FF:000006">
    <property type="entry name" value="Sensor histidine kinase WalK"/>
    <property type="match status" value="1"/>
</dbReference>
<evidence type="ECO:0000259" key="15">
    <source>
        <dbReference type="PROSITE" id="PS50109"/>
    </source>
</evidence>
<gene>
    <name evidence="18" type="ORF">DFP98_1538</name>
</gene>
<comment type="subcellular location">
    <subcellularLocation>
        <location evidence="2">Cell membrane</location>
        <topology evidence="2">Multi-pass membrane protein</topology>
    </subcellularLocation>
</comment>
<evidence type="ECO:0000256" key="2">
    <source>
        <dbReference type="ARBA" id="ARBA00004651"/>
    </source>
</evidence>
<dbReference type="InterPro" id="IPR003594">
    <property type="entry name" value="HATPase_dom"/>
</dbReference>
<dbReference type="Pfam" id="PF00512">
    <property type="entry name" value="HisKA"/>
    <property type="match status" value="1"/>
</dbReference>
<reference evidence="18 19" key="1">
    <citation type="submission" date="2018-07" db="EMBL/GenBank/DDBJ databases">
        <title>Genomic Encyclopedia of Type Strains, Phase III (KMG-III): the genomes of soil and plant-associated and newly described type strains.</title>
        <authorList>
            <person name="Whitman W."/>
        </authorList>
    </citation>
    <scope>NUCLEOTIDE SEQUENCE [LARGE SCALE GENOMIC DNA]</scope>
    <source>
        <strain evidence="18 19">CECT 7287</strain>
    </source>
</reference>
<sequence length="961" mass="108276">MAKRSDGDYKRSITARFAGLMLALLLLVLAGAGFIYWSDRQTESGYREAYDRYKLKQYQMEQAMLHLNAISAHSLAYLTVQEEREYRAAVNEGERLERIVSEFARLTIDAQETEFIRSLESFRERYFAKWLPQAALLARNNDKEALRGALASEEGRSLQRLVQETKKQYEIYRRGLEEMSAHLADSVTNRSILLIAYVAGIVTVSGVVILLAARNFGLPISRLAAGAKEIAATAERFPLNSKHMEARNLAIGYTDRKDEIGSLARAMESMMSEIQNKAEDLLAQNEELLAQQDELHSQQEELTKAFIRAEENEAQLRRRNEFVEALANTLDRGELLGSIIRNLALILKADKGIIIRLTADREYAAFGLSQEAICRFAATADEGPIVRVKESRAPYLLERPASPSELGYHEPSSGLRAFDFYLPVLNSDGQATACIVLTRVGSPLSADEQAEALAFAKQISISLDKLELYEKAERQRQMVQTTLDALHEGVQLTDREGTTVLVNARWIEMMGEKADRSWNPTIEQYGAYIQPYVKDPVPFERFIADIVDGQHTEAKSIVYEWKGLVKRHVQMYYEPLYRGGERIGTLFVHRDVTQEREMDRVKSEFVSTVSHELRTPLASVLGFAELLLYKELAPERQKKYVRTIHKEASRLTALINDFLDLQRMESGKQTYDFRQVNVMTLVQEVMEMHQVASSDHRFEWLQHTDETEVYADADKLKQALMNLVGNAVKYSPNGGTVTAVCSEENGQLRIDVTDQGLGIPPEALSGLFSKFYRVDNSDRREIGGTGLGLAIVKEIMDVHKGRALASSIYGQGSTFSLLLPLPARSVARWRLEAAASVERAGEVYLVEDDSDFADLLADELEASGYGVSRFSSEETALKALEQYIPGAIILDLVLERGTDGWRLAERLKQDERLRDLPIIVSSALEEQERARRLGVSEYLVKPYSPGKLVEALKRVMADHSI</sequence>
<dbReference type="Gene3D" id="3.40.50.2300">
    <property type="match status" value="1"/>
</dbReference>
<dbReference type="InterPro" id="IPR004358">
    <property type="entry name" value="Sig_transdc_His_kin-like_C"/>
</dbReference>
<dbReference type="SUPFAM" id="SSF52172">
    <property type="entry name" value="CheY-like"/>
    <property type="match status" value="1"/>
</dbReference>
<feature type="transmembrane region" description="Helical" evidence="14">
    <location>
        <begin position="192"/>
        <end position="213"/>
    </location>
</feature>
<dbReference type="OrthoDB" id="9813151at2"/>
<protein>
    <recommendedName>
        <fullName evidence="3">histidine kinase</fullName>
        <ecNumber evidence="3">2.7.13.3</ecNumber>
    </recommendedName>
</protein>
<dbReference type="SUPFAM" id="SSF55785">
    <property type="entry name" value="PYP-like sensor domain (PAS domain)"/>
    <property type="match status" value="1"/>
</dbReference>
<keyword evidence="14" id="KW-1133">Transmembrane helix</keyword>
<dbReference type="InterPro" id="IPR035965">
    <property type="entry name" value="PAS-like_dom_sf"/>
</dbReference>
<dbReference type="InterPro" id="IPR011006">
    <property type="entry name" value="CheY-like_superfamily"/>
</dbReference>
<keyword evidence="5 12" id="KW-0597">Phosphoprotein</keyword>
<dbReference type="InterPro" id="IPR036890">
    <property type="entry name" value="HATPase_C_sf"/>
</dbReference>
<dbReference type="InterPro" id="IPR036097">
    <property type="entry name" value="HisK_dim/P_sf"/>
</dbReference>
<evidence type="ECO:0000256" key="4">
    <source>
        <dbReference type="ARBA" id="ARBA00022475"/>
    </source>
</evidence>
<feature type="modified residue" description="4-aspartylphosphate" evidence="12">
    <location>
        <position position="891"/>
    </location>
</feature>
<dbReference type="GO" id="GO:0009927">
    <property type="term" value="F:histidine phosphotransfer kinase activity"/>
    <property type="evidence" value="ECO:0007669"/>
    <property type="project" value="TreeGrafter"/>
</dbReference>
<dbReference type="InterPro" id="IPR029016">
    <property type="entry name" value="GAF-like_dom_sf"/>
</dbReference>
<dbReference type="Proteomes" id="UP000256977">
    <property type="component" value="Unassembled WGS sequence"/>
</dbReference>
<evidence type="ECO:0000256" key="9">
    <source>
        <dbReference type="ARBA" id="ARBA00022840"/>
    </source>
</evidence>
<dbReference type="SUPFAM" id="SSF55874">
    <property type="entry name" value="ATPase domain of HSP90 chaperone/DNA topoisomerase II/histidine kinase"/>
    <property type="match status" value="1"/>
</dbReference>
<dbReference type="GO" id="GO:0005524">
    <property type="term" value="F:ATP binding"/>
    <property type="evidence" value="ECO:0007669"/>
    <property type="project" value="UniProtKB-KW"/>
</dbReference>
<dbReference type="CDD" id="cd00075">
    <property type="entry name" value="HATPase"/>
    <property type="match status" value="1"/>
</dbReference>
<keyword evidence="7" id="KW-0547">Nucleotide-binding</keyword>
<keyword evidence="8 18" id="KW-0418">Kinase</keyword>
<dbReference type="PANTHER" id="PTHR43047:SF72">
    <property type="entry name" value="OSMOSENSING HISTIDINE PROTEIN KINASE SLN1"/>
    <property type="match status" value="1"/>
</dbReference>
<evidence type="ECO:0000256" key="6">
    <source>
        <dbReference type="ARBA" id="ARBA00022679"/>
    </source>
</evidence>
<name>A0A3D9HTU1_9BACL</name>
<dbReference type="Gene3D" id="1.10.287.130">
    <property type="match status" value="1"/>
</dbReference>
<feature type="transmembrane region" description="Helical" evidence="14">
    <location>
        <begin position="17"/>
        <end position="37"/>
    </location>
</feature>
<dbReference type="SUPFAM" id="SSF47384">
    <property type="entry name" value="Homodimeric domain of signal transducing histidine kinase"/>
    <property type="match status" value="1"/>
</dbReference>
<dbReference type="RefSeq" id="WP_116065639.1">
    <property type="nucleotide sequence ID" value="NZ_QRDZ01000053.1"/>
</dbReference>
<evidence type="ECO:0000256" key="3">
    <source>
        <dbReference type="ARBA" id="ARBA00012438"/>
    </source>
</evidence>
<dbReference type="Gene3D" id="3.30.450.20">
    <property type="entry name" value="PAS domain"/>
    <property type="match status" value="1"/>
</dbReference>
<proteinExistence type="predicted"/>
<dbReference type="SMART" id="SM00304">
    <property type="entry name" value="HAMP"/>
    <property type="match status" value="1"/>
</dbReference>
<dbReference type="InterPro" id="IPR003661">
    <property type="entry name" value="HisK_dim/P_dom"/>
</dbReference>
<dbReference type="InterPro" id="IPR003660">
    <property type="entry name" value="HAMP_dom"/>
</dbReference>
<feature type="coiled-coil region" evidence="13">
    <location>
        <begin position="264"/>
        <end position="319"/>
    </location>
</feature>
<keyword evidence="9" id="KW-0067">ATP-binding</keyword>
<comment type="catalytic activity">
    <reaction evidence="1">
        <text>ATP + protein L-histidine = ADP + protein N-phospho-L-histidine.</text>
        <dbReference type="EC" id="2.7.13.3"/>
    </reaction>
</comment>
<evidence type="ECO:0000259" key="16">
    <source>
        <dbReference type="PROSITE" id="PS50110"/>
    </source>
</evidence>
<keyword evidence="19" id="KW-1185">Reference proteome</keyword>
<dbReference type="InterPro" id="IPR003018">
    <property type="entry name" value="GAF"/>
</dbReference>
<keyword evidence="6" id="KW-0808">Transferase</keyword>
<keyword evidence="13" id="KW-0175">Coiled coil</keyword>
<feature type="domain" description="Histidine kinase" evidence="15">
    <location>
        <begin position="608"/>
        <end position="823"/>
    </location>
</feature>
<dbReference type="PANTHER" id="PTHR43047">
    <property type="entry name" value="TWO-COMPONENT HISTIDINE PROTEIN KINASE"/>
    <property type="match status" value="1"/>
</dbReference>
<evidence type="ECO:0000256" key="5">
    <source>
        <dbReference type="ARBA" id="ARBA00022553"/>
    </source>
</evidence>
<keyword evidence="14" id="KW-0812">Transmembrane</keyword>
<feature type="domain" description="HAMP" evidence="17">
    <location>
        <begin position="214"/>
        <end position="279"/>
    </location>
</feature>
<dbReference type="EC" id="2.7.13.3" evidence="3"/>
<dbReference type="FunFam" id="1.10.287.130:FF:000001">
    <property type="entry name" value="Two-component sensor histidine kinase"/>
    <property type="match status" value="1"/>
</dbReference>
<dbReference type="PRINTS" id="PR00344">
    <property type="entry name" value="BCTRLSENSOR"/>
</dbReference>
<dbReference type="Pfam" id="PF02518">
    <property type="entry name" value="HATPase_c"/>
    <property type="match status" value="1"/>
</dbReference>
<comment type="caution">
    <text evidence="18">The sequence shown here is derived from an EMBL/GenBank/DDBJ whole genome shotgun (WGS) entry which is preliminary data.</text>
</comment>
<dbReference type="PROSITE" id="PS50109">
    <property type="entry name" value="HIS_KIN"/>
    <property type="match status" value="1"/>
</dbReference>
<evidence type="ECO:0000259" key="17">
    <source>
        <dbReference type="PROSITE" id="PS50885"/>
    </source>
</evidence>
<dbReference type="Pfam" id="PF00072">
    <property type="entry name" value="Response_reg"/>
    <property type="match status" value="1"/>
</dbReference>
<evidence type="ECO:0000256" key="13">
    <source>
        <dbReference type="SAM" id="Coils"/>
    </source>
</evidence>
<keyword evidence="4" id="KW-1003">Cell membrane</keyword>
<dbReference type="GO" id="GO:0005886">
    <property type="term" value="C:plasma membrane"/>
    <property type="evidence" value="ECO:0007669"/>
    <property type="project" value="UniProtKB-SubCell"/>
</dbReference>
<evidence type="ECO:0000256" key="1">
    <source>
        <dbReference type="ARBA" id="ARBA00000085"/>
    </source>
</evidence>
<keyword evidence="10" id="KW-0902">Two-component regulatory system</keyword>
<dbReference type="AlphaFoldDB" id="A0A3D9HTU1"/>
<evidence type="ECO:0000313" key="18">
    <source>
        <dbReference type="EMBL" id="RED52918.1"/>
    </source>
</evidence>
<evidence type="ECO:0000256" key="12">
    <source>
        <dbReference type="PROSITE-ProRule" id="PRU00169"/>
    </source>
</evidence>
<dbReference type="InterPro" id="IPR001789">
    <property type="entry name" value="Sig_transdc_resp-reg_receiver"/>
</dbReference>
<dbReference type="EMBL" id="QRDZ01000053">
    <property type="protein sequence ID" value="RED52918.1"/>
    <property type="molecule type" value="Genomic_DNA"/>
</dbReference>
<dbReference type="SMART" id="SM00065">
    <property type="entry name" value="GAF"/>
    <property type="match status" value="1"/>
</dbReference>
<dbReference type="CDD" id="cd00082">
    <property type="entry name" value="HisKA"/>
    <property type="match status" value="1"/>
</dbReference>
<dbReference type="InterPro" id="IPR005467">
    <property type="entry name" value="His_kinase_dom"/>
</dbReference>
<organism evidence="18 19">
    <name type="scientific">Cohnella phaseoli</name>
    <dbReference type="NCBI Taxonomy" id="456490"/>
    <lineage>
        <taxon>Bacteria</taxon>
        <taxon>Bacillati</taxon>
        <taxon>Bacillota</taxon>
        <taxon>Bacilli</taxon>
        <taxon>Bacillales</taxon>
        <taxon>Paenibacillaceae</taxon>
        <taxon>Cohnella</taxon>
    </lineage>
</organism>
<dbReference type="PROSITE" id="PS50110">
    <property type="entry name" value="RESPONSE_REGULATORY"/>
    <property type="match status" value="1"/>
</dbReference>
<dbReference type="PROSITE" id="PS50885">
    <property type="entry name" value="HAMP"/>
    <property type="match status" value="1"/>
</dbReference>
<dbReference type="SMART" id="SM00388">
    <property type="entry name" value="HisKA"/>
    <property type="match status" value="1"/>
</dbReference>
<dbReference type="Pfam" id="PF00672">
    <property type="entry name" value="HAMP"/>
    <property type="match status" value="1"/>
</dbReference>
<dbReference type="Gene3D" id="3.30.450.40">
    <property type="match status" value="1"/>
</dbReference>
<evidence type="ECO:0000313" key="19">
    <source>
        <dbReference type="Proteomes" id="UP000256977"/>
    </source>
</evidence>
<dbReference type="SMART" id="SM00448">
    <property type="entry name" value="REC"/>
    <property type="match status" value="1"/>
</dbReference>
<dbReference type="Gene3D" id="6.10.340.10">
    <property type="match status" value="1"/>
</dbReference>
<evidence type="ECO:0000256" key="7">
    <source>
        <dbReference type="ARBA" id="ARBA00022741"/>
    </source>
</evidence>